<dbReference type="InterPro" id="IPR015955">
    <property type="entry name" value="Lactate_DH/Glyco_Ohase_4_C"/>
</dbReference>
<evidence type="ECO:0000256" key="2">
    <source>
        <dbReference type="ARBA" id="ARBA00011738"/>
    </source>
</evidence>
<dbReference type="FunFam" id="3.90.110.10:FF:000009">
    <property type="entry name" value="Malate dehydrogenase"/>
    <property type="match status" value="1"/>
</dbReference>
<dbReference type="GO" id="GO:0005829">
    <property type="term" value="C:cytosol"/>
    <property type="evidence" value="ECO:0007669"/>
    <property type="project" value="TreeGrafter"/>
</dbReference>
<feature type="binding site" evidence="9">
    <location>
        <position position="96"/>
    </location>
    <ligand>
        <name>substrate</name>
    </ligand>
</feature>
<keyword evidence="6 10" id="KW-0520">NAD</keyword>
<accession>A0A1Q3AB17</accession>
<evidence type="ECO:0000256" key="3">
    <source>
        <dbReference type="ARBA" id="ARBA00012995"/>
    </source>
</evidence>
<comment type="subunit">
    <text evidence="2">Homodimer.</text>
</comment>
<sequence>MPHSINGDVKIAVIGAAGGIGQSLSLLLKTQLTRELPNHRHALLALYDVNDDAVRGVAADLSHIDTGVTVIGYEKEKIGEALEGADIVLVPAGVPRKPGMAREDLLAINAKIVKSIGTSIAQHCNLNKVFVLLISNPINSLVPVLVKELESKSGNVQIERRVLGITKLDAIRASTFLHDATIKHGLKLKSNTLDDVTVVGGHSGETIVPIFSQAPNGDRLPQDALEALVHRVQFGGDEVVRAKNGAGSATLCMAHAAYTVAASFIPLITGQKRSISGTFYVALKDSQGQPINNSAKRLLRLINGLPYFSVPVEITSQGVDEVDTSILERMTKYEKEKLLAPCLGKLENGIRNGLSL</sequence>
<evidence type="ECO:0000256" key="4">
    <source>
        <dbReference type="ARBA" id="ARBA00022532"/>
    </source>
</evidence>
<feature type="binding site" evidence="10">
    <location>
        <begin position="15"/>
        <end position="21"/>
    </location>
    <ligand>
        <name>NAD(+)</name>
        <dbReference type="ChEBI" id="CHEBI:57540"/>
    </ligand>
</feature>
<feature type="active site" description="Proton acceptor" evidence="8">
    <location>
        <position position="202"/>
    </location>
</feature>
<dbReference type="InterPro" id="IPR001557">
    <property type="entry name" value="L-lactate/malate_DH"/>
</dbReference>
<feature type="binding site" evidence="10">
    <location>
        <position position="48"/>
    </location>
    <ligand>
        <name>NAD(+)</name>
        <dbReference type="ChEBI" id="CHEBI:57540"/>
    </ligand>
</feature>
<dbReference type="InterPro" id="IPR001252">
    <property type="entry name" value="Malate_DH_AS"/>
</dbReference>
<dbReference type="PANTHER" id="PTHR11540">
    <property type="entry name" value="MALATE AND LACTATE DEHYDROGENASE"/>
    <property type="match status" value="1"/>
</dbReference>
<evidence type="ECO:0000256" key="10">
    <source>
        <dbReference type="PIRSR" id="PIRSR000102-3"/>
    </source>
</evidence>
<dbReference type="InterPro" id="IPR036291">
    <property type="entry name" value="NAD(P)-bd_dom_sf"/>
</dbReference>
<name>A0A1Q3AB17_ZYGRO</name>
<keyword evidence="5 11" id="KW-0560">Oxidoreductase</keyword>
<comment type="caution">
    <text evidence="15">The sequence shown here is derived from an EMBL/GenBank/DDBJ whole genome shotgun (WGS) entry which is preliminary data.</text>
</comment>
<evidence type="ECO:0000259" key="14">
    <source>
        <dbReference type="Pfam" id="PF02866"/>
    </source>
</evidence>
<dbReference type="InterPro" id="IPR001236">
    <property type="entry name" value="Lactate/malate_DH_N"/>
</dbReference>
<proteinExistence type="inferred from homology"/>
<evidence type="ECO:0000313" key="15">
    <source>
        <dbReference type="EMBL" id="GAV52828.1"/>
    </source>
</evidence>
<feature type="domain" description="Lactate/malate dehydrogenase C-terminal" evidence="14">
    <location>
        <begin position="166"/>
        <end position="354"/>
    </location>
</feature>
<dbReference type="GO" id="GO:0070013">
    <property type="term" value="C:intracellular organelle lumen"/>
    <property type="evidence" value="ECO:0007669"/>
    <property type="project" value="UniProtKB-ARBA"/>
</dbReference>
<dbReference type="EC" id="1.1.1.37" evidence="3 12"/>
<dbReference type="PROSITE" id="PS00068">
    <property type="entry name" value="MDH"/>
    <property type="match status" value="1"/>
</dbReference>
<dbReference type="EMBL" id="BDGX01000035">
    <property type="protein sequence ID" value="GAV52828.1"/>
    <property type="molecule type" value="Genomic_DNA"/>
</dbReference>
<dbReference type="Pfam" id="PF00056">
    <property type="entry name" value="Ldh_1_N"/>
    <property type="match status" value="1"/>
</dbReference>
<gene>
    <name evidence="15" type="ORF">ZYGR_0AI01100</name>
</gene>
<feature type="binding site" evidence="9">
    <location>
        <position position="102"/>
    </location>
    <ligand>
        <name>substrate</name>
    </ligand>
</feature>
<dbReference type="SUPFAM" id="SSF51735">
    <property type="entry name" value="NAD(P)-binding Rossmann-fold domains"/>
    <property type="match status" value="1"/>
</dbReference>
<comment type="catalytic activity">
    <reaction evidence="7 12">
        <text>(S)-malate + NAD(+) = oxaloacetate + NADH + H(+)</text>
        <dbReference type="Rhea" id="RHEA:21432"/>
        <dbReference type="ChEBI" id="CHEBI:15378"/>
        <dbReference type="ChEBI" id="CHEBI:15589"/>
        <dbReference type="ChEBI" id="CHEBI:16452"/>
        <dbReference type="ChEBI" id="CHEBI:57540"/>
        <dbReference type="ChEBI" id="CHEBI:57945"/>
        <dbReference type="EC" id="1.1.1.37"/>
    </reaction>
</comment>
<dbReference type="Gene3D" id="3.90.110.10">
    <property type="entry name" value="Lactate dehydrogenase/glycoside hydrolase, family 4, C-terminal"/>
    <property type="match status" value="1"/>
</dbReference>
<evidence type="ECO:0000313" key="16">
    <source>
        <dbReference type="Proteomes" id="UP000187013"/>
    </source>
</evidence>
<dbReference type="FunFam" id="3.40.50.720:FF:000268">
    <property type="entry name" value="Malate dehydrogenase"/>
    <property type="match status" value="1"/>
</dbReference>
<keyword evidence="4 12" id="KW-0816">Tricarboxylic acid cycle</keyword>
<dbReference type="GO" id="GO:0030060">
    <property type="term" value="F:L-malate dehydrogenase (NAD+) activity"/>
    <property type="evidence" value="ECO:0007669"/>
    <property type="project" value="UniProtKB-EC"/>
</dbReference>
<feature type="binding site" evidence="9">
    <location>
        <position position="136"/>
    </location>
    <ligand>
        <name>substrate</name>
    </ligand>
</feature>
<dbReference type="InterPro" id="IPR010097">
    <property type="entry name" value="Malate_DH_type1"/>
</dbReference>
<feature type="binding site" evidence="10">
    <location>
        <position position="109"/>
    </location>
    <ligand>
        <name>NAD(+)</name>
        <dbReference type="ChEBI" id="CHEBI:57540"/>
    </ligand>
</feature>
<evidence type="ECO:0000259" key="13">
    <source>
        <dbReference type="Pfam" id="PF00056"/>
    </source>
</evidence>
<evidence type="ECO:0000256" key="12">
    <source>
        <dbReference type="RuleBase" id="RU003405"/>
    </source>
</evidence>
<dbReference type="NCBIfam" id="TIGR01772">
    <property type="entry name" value="MDH_euk_gproteo"/>
    <property type="match status" value="1"/>
</dbReference>
<dbReference type="PIRSF" id="PIRSF000102">
    <property type="entry name" value="Lac_mal_DH"/>
    <property type="match status" value="1"/>
</dbReference>
<dbReference type="Gene3D" id="3.40.50.720">
    <property type="entry name" value="NAD(P)-binding Rossmann-like Domain"/>
    <property type="match status" value="1"/>
</dbReference>
<evidence type="ECO:0000256" key="1">
    <source>
        <dbReference type="ARBA" id="ARBA00008824"/>
    </source>
</evidence>
<organism evidence="15 16">
    <name type="scientific">Zygosaccharomyces rouxii</name>
    <dbReference type="NCBI Taxonomy" id="4956"/>
    <lineage>
        <taxon>Eukaryota</taxon>
        <taxon>Fungi</taxon>
        <taxon>Dikarya</taxon>
        <taxon>Ascomycota</taxon>
        <taxon>Saccharomycotina</taxon>
        <taxon>Saccharomycetes</taxon>
        <taxon>Saccharomycetales</taxon>
        <taxon>Saccharomycetaceae</taxon>
        <taxon>Zygosaccharomyces</taxon>
    </lineage>
</organism>
<dbReference type="GO" id="GO:0006108">
    <property type="term" value="P:malate metabolic process"/>
    <property type="evidence" value="ECO:0007669"/>
    <property type="project" value="InterPro"/>
</dbReference>
<evidence type="ECO:0000256" key="9">
    <source>
        <dbReference type="PIRSR" id="PIRSR000102-2"/>
    </source>
</evidence>
<comment type="similarity">
    <text evidence="1">Belongs to the LDH/MDH superfamily. MDH type 1 family.</text>
</comment>
<evidence type="ECO:0000256" key="8">
    <source>
        <dbReference type="PIRSR" id="PIRSR000102-1"/>
    </source>
</evidence>
<dbReference type="GO" id="GO:0006099">
    <property type="term" value="P:tricarboxylic acid cycle"/>
    <property type="evidence" value="ECO:0007669"/>
    <property type="project" value="UniProtKB-KW"/>
</dbReference>
<dbReference type="PANTHER" id="PTHR11540:SF16">
    <property type="entry name" value="MALATE DEHYDROGENASE, MITOCHONDRIAL"/>
    <property type="match status" value="1"/>
</dbReference>
<reference evidence="15 16" key="1">
    <citation type="submission" date="2016-08" db="EMBL/GenBank/DDBJ databases">
        <title>Draft genome sequence of allopolyploid Zygosaccharomyces rouxii.</title>
        <authorList>
            <person name="Watanabe J."/>
            <person name="Uehara K."/>
            <person name="Mogi Y."/>
            <person name="Tsukioka Y."/>
        </authorList>
    </citation>
    <scope>NUCLEOTIDE SEQUENCE [LARGE SCALE GENOMIC DNA]</scope>
    <source>
        <strain evidence="15 16">NBRC 110957</strain>
    </source>
</reference>
<evidence type="ECO:0000256" key="5">
    <source>
        <dbReference type="ARBA" id="ARBA00023002"/>
    </source>
</evidence>
<dbReference type="Proteomes" id="UP000187013">
    <property type="component" value="Unassembled WGS sequence"/>
</dbReference>
<feature type="binding site" evidence="10">
    <location>
        <position position="253"/>
    </location>
    <ligand>
        <name>NAD(+)</name>
        <dbReference type="ChEBI" id="CHEBI:57540"/>
    </ligand>
</feature>
<dbReference type="AlphaFoldDB" id="A0A1Q3AB17"/>
<feature type="binding site" evidence="9">
    <location>
        <position position="172"/>
    </location>
    <ligand>
        <name>substrate</name>
    </ligand>
</feature>
<dbReference type="InterPro" id="IPR022383">
    <property type="entry name" value="Lactate/malate_DH_C"/>
</dbReference>
<evidence type="ECO:0000256" key="11">
    <source>
        <dbReference type="RuleBase" id="RU003369"/>
    </source>
</evidence>
<dbReference type="OrthoDB" id="4069699at2759"/>
<evidence type="ECO:0000256" key="7">
    <source>
        <dbReference type="ARBA" id="ARBA00048313"/>
    </source>
</evidence>
<feature type="binding site" evidence="10">
    <location>
        <begin position="134"/>
        <end position="136"/>
    </location>
    <ligand>
        <name>NAD(+)</name>
        <dbReference type="ChEBI" id="CHEBI:57540"/>
    </ligand>
</feature>
<protein>
    <recommendedName>
        <fullName evidence="3 12">Malate dehydrogenase</fullName>
        <ecNumber evidence="3 12">1.1.1.37</ecNumber>
    </recommendedName>
</protein>
<dbReference type="Pfam" id="PF02866">
    <property type="entry name" value="Ldh_1_C"/>
    <property type="match status" value="1"/>
</dbReference>
<feature type="domain" description="Lactate/malate dehydrogenase N-terminal" evidence="13">
    <location>
        <begin position="9"/>
        <end position="149"/>
    </location>
</feature>
<evidence type="ECO:0000256" key="6">
    <source>
        <dbReference type="ARBA" id="ARBA00023027"/>
    </source>
</evidence>
<dbReference type="SUPFAM" id="SSF56327">
    <property type="entry name" value="LDH C-terminal domain-like"/>
    <property type="match status" value="1"/>
</dbReference>